<gene>
    <name evidence="1" type="ORF">BRADI_4g22530v3</name>
</gene>
<keyword evidence="3" id="KW-1185">Reference proteome</keyword>
<dbReference type="Gramene" id="KQJ88973">
    <property type="protein sequence ID" value="KQJ88973"/>
    <property type="gene ID" value="BRADI_4g22530v3"/>
</dbReference>
<sequence>MDGPCTLLFFWSNGLSEAHVIDLMRQKWPFLENISTLTASTENVANGVQPLQSSQKRPLKIICRTYCSICKEISTSKRNSGDRSQTALAICQGSFRVVS</sequence>
<dbReference type="EMBL" id="CM000883">
    <property type="protein sequence ID" value="KQJ88973.1"/>
    <property type="molecule type" value="Genomic_DNA"/>
</dbReference>
<evidence type="ECO:0000313" key="3">
    <source>
        <dbReference type="Proteomes" id="UP000008810"/>
    </source>
</evidence>
<dbReference type="OrthoDB" id="530923at2759"/>
<evidence type="ECO:0000313" key="2">
    <source>
        <dbReference type="EnsemblPlants" id="KQJ88973"/>
    </source>
</evidence>
<dbReference type="EnsemblPlants" id="KQJ88973">
    <property type="protein sequence ID" value="KQJ88973"/>
    <property type="gene ID" value="BRADI_4g22530v3"/>
</dbReference>
<dbReference type="InParanoid" id="A0A0Q3L8U0"/>
<protein>
    <submittedName>
        <fullName evidence="1 2">Uncharacterized protein</fullName>
    </submittedName>
</protein>
<dbReference type="Proteomes" id="UP000008810">
    <property type="component" value="Chromosome 4"/>
</dbReference>
<evidence type="ECO:0000313" key="1">
    <source>
        <dbReference type="EMBL" id="KQJ88973.1"/>
    </source>
</evidence>
<accession>A0A0Q3L8U0</accession>
<name>A0A0Q3L8U0_BRADI</name>
<dbReference type="ExpressionAtlas" id="A0A0Q3L8U0">
    <property type="expression patterns" value="baseline"/>
</dbReference>
<dbReference type="AlphaFoldDB" id="A0A0Q3L8U0"/>
<organism evidence="1">
    <name type="scientific">Brachypodium distachyon</name>
    <name type="common">Purple false brome</name>
    <name type="synonym">Trachynia distachya</name>
    <dbReference type="NCBI Taxonomy" id="15368"/>
    <lineage>
        <taxon>Eukaryota</taxon>
        <taxon>Viridiplantae</taxon>
        <taxon>Streptophyta</taxon>
        <taxon>Embryophyta</taxon>
        <taxon>Tracheophyta</taxon>
        <taxon>Spermatophyta</taxon>
        <taxon>Magnoliopsida</taxon>
        <taxon>Liliopsida</taxon>
        <taxon>Poales</taxon>
        <taxon>Poaceae</taxon>
        <taxon>BOP clade</taxon>
        <taxon>Pooideae</taxon>
        <taxon>Stipodae</taxon>
        <taxon>Brachypodieae</taxon>
        <taxon>Brachypodium</taxon>
    </lineage>
</organism>
<reference evidence="1" key="2">
    <citation type="submission" date="2017-06" db="EMBL/GenBank/DDBJ databases">
        <title>WGS assembly of Brachypodium distachyon.</title>
        <authorList>
            <consortium name="The International Brachypodium Initiative"/>
            <person name="Lucas S."/>
            <person name="Harmon-Smith M."/>
            <person name="Lail K."/>
            <person name="Tice H."/>
            <person name="Grimwood J."/>
            <person name="Bruce D."/>
            <person name="Barry K."/>
            <person name="Shu S."/>
            <person name="Lindquist E."/>
            <person name="Wang M."/>
            <person name="Pitluck S."/>
            <person name="Vogel J.P."/>
            <person name="Garvin D.F."/>
            <person name="Mockler T.C."/>
            <person name="Schmutz J."/>
            <person name="Rokhsar D."/>
            <person name="Bevan M.W."/>
        </authorList>
    </citation>
    <scope>NUCLEOTIDE SEQUENCE</scope>
    <source>
        <strain evidence="1">Bd21</strain>
    </source>
</reference>
<reference evidence="2" key="3">
    <citation type="submission" date="2018-08" db="UniProtKB">
        <authorList>
            <consortium name="EnsemblPlants"/>
        </authorList>
    </citation>
    <scope>IDENTIFICATION</scope>
    <source>
        <strain evidence="2">cv. Bd21</strain>
    </source>
</reference>
<proteinExistence type="predicted"/>
<reference evidence="1 2" key="1">
    <citation type="journal article" date="2010" name="Nature">
        <title>Genome sequencing and analysis of the model grass Brachypodium distachyon.</title>
        <authorList>
            <consortium name="International Brachypodium Initiative"/>
        </authorList>
    </citation>
    <scope>NUCLEOTIDE SEQUENCE [LARGE SCALE GENOMIC DNA]</scope>
    <source>
        <strain evidence="1 2">Bd21</strain>
    </source>
</reference>